<keyword evidence="3" id="KW-1185">Reference proteome</keyword>
<dbReference type="GeneTree" id="ENSGT00570000079107"/>
<dbReference type="Proteomes" id="UP000233020">
    <property type="component" value="Unplaced"/>
</dbReference>
<organism evidence="2 3">
    <name type="scientific">Aotus nancymaae</name>
    <name type="common">Ma's night monkey</name>
    <dbReference type="NCBI Taxonomy" id="37293"/>
    <lineage>
        <taxon>Eukaryota</taxon>
        <taxon>Metazoa</taxon>
        <taxon>Chordata</taxon>
        <taxon>Craniata</taxon>
        <taxon>Vertebrata</taxon>
        <taxon>Euteleostomi</taxon>
        <taxon>Mammalia</taxon>
        <taxon>Eutheria</taxon>
        <taxon>Euarchontoglires</taxon>
        <taxon>Primates</taxon>
        <taxon>Haplorrhini</taxon>
        <taxon>Platyrrhini</taxon>
        <taxon>Aotidae</taxon>
        <taxon>Aotus</taxon>
    </lineage>
</organism>
<feature type="compositionally biased region" description="Gly residues" evidence="1">
    <location>
        <begin position="29"/>
        <end position="39"/>
    </location>
</feature>
<evidence type="ECO:0000313" key="2">
    <source>
        <dbReference type="Ensembl" id="ENSANAP00000030711.1"/>
    </source>
</evidence>
<dbReference type="InterPro" id="IPR033541">
    <property type="entry name" value="Dermokine"/>
</dbReference>
<dbReference type="PANTHER" id="PTHR36881">
    <property type="entry name" value="DERMOKINE"/>
    <property type="match status" value="1"/>
</dbReference>
<evidence type="ECO:0000256" key="1">
    <source>
        <dbReference type="SAM" id="MobiDB-lite"/>
    </source>
</evidence>
<protein>
    <submittedName>
        <fullName evidence="2">Dermokine</fullName>
    </submittedName>
</protein>
<reference evidence="2" key="1">
    <citation type="submission" date="2025-08" db="UniProtKB">
        <authorList>
            <consortium name="Ensembl"/>
        </authorList>
    </citation>
    <scope>IDENTIFICATION</scope>
</reference>
<evidence type="ECO:0000313" key="3">
    <source>
        <dbReference type="Proteomes" id="UP000233020"/>
    </source>
</evidence>
<feature type="compositionally biased region" description="Polar residues" evidence="1">
    <location>
        <begin position="1"/>
        <end position="10"/>
    </location>
</feature>
<dbReference type="GO" id="GO:0005615">
    <property type="term" value="C:extracellular space"/>
    <property type="evidence" value="ECO:0007669"/>
    <property type="project" value="TreeGrafter"/>
</dbReference>
<dbReference type="Ensembl" id="ENSANAT00000048750.1">
    <property type="protein sequence ID" value="ENSANAP00000030711.1"/>
    <property type="gene ID" value="ENSANAG00000032879.1"/>
</dbReference>
<accession>A0A2K5EBX0</accession>
<feature type="compositionally biased region" description="Low complexity" evidence="1">
    <location>
        <begin position="19"/>
        <end position="28"/>
    </location>
</feature>
<feature type="region of interest" description="Disordered" evidence="1">
    <location>
        <begin position="1"/>
        <end position="45"/>
    </location>
</feature>
<sequence length="172" mass="18705">MLSITSCSDQQAKEGDGLEGSSSGSSSGNHGGSGGGNGRTPGNSETSPGLFNFDTFWKNFKSKLGFINWDAINKNQVTPPSTRALLYFSRLWEDFKHNTPFLNWKAITEGVDATSLQKRSGGAYQNYNYNQHAYPTVHSGQYSVKTPAKGGVSPSSSASRVQPGLLQWLKFW</sequence>
<name>A0A2K5EBX0_AOTNA</name>
<proteinExistence type="predicted"/>
<dbReference type="GO" id="GO:1903575">
    <property type="term" value="P:cornified envelope assembly"/>
    <property type="evidence" value="ECO:0007669"/>
    <property type="project" value="InterPro"/>
</dbReference>
<gene>
    <name evidence="2" type="primary">DMKN</name>
</gene>
<reference evidence="2" key="2">
    <citation type="submission" date="2025-09" db="UniProtKB">
        <authorList>
            <consortium name="Ensembl"/>
        </authorList>
    </citation>
    <scope>IDENTIFICATION</scope>
</reference>
<dbReference type="AlphaFoldDB" id="A0A2K5EBX0"/>
<dbReference type="PANTHER" id="PTHR36881:SF1">
    <property type="entry name" value="DERMOKINE"/>
    <property type="match status" value="1"/>
</dbReference>